<gene>
    <name evidence="3" type="ORF">GOQ09_05845</name>
</gene>
<organism evidence="3 4">
    <name type="scientific">Variovorax paradoxus</name>
    <dbReference type="NCBI Taxonomy" id="34073"/>
    <lineage>
        <taxon>Bacteria</taxon>
        <taxon>Pseudomonadati</taxon>
        <taxon>Pseudomonadota</taxon>
        <taxon>Betaproteobacteria</taxon>
        <taxon>Burkholderiales</taxon>
        <taxon>Comamonadaceae</taxon>
        <taxon>Variovorax</taxon>
    </lineage>
</organism>
<dbReference type="PANTHER" id="PTHR30035">
    <property type="entry name" value="LIPOPROTEIN VACJ-RELATED"/>
    <property type="match status" value="1"/>
</dbReference>
<dbReference type="OrthoDB" id="9785326at2"/>
<dbReference type="Pfam" id="PF04333">
    <property type="entry name" value="MlaA"/>
    <property type="match status" value="1"/>
</dbReference>
<dbReference type="PANTHER" id="PTHR30035:SF3">
    <property type="entry name" value="INTERMEMBRANE PHOSPHOLIPID TRANSPORT SYSTEM LIPOPROTEIN MLAA"/>
    <property type="match status" value="1"/>
</dbReference>
<reference evidence="3 4" key="1">
    <citation type="submission" date="2019-12" db="EMBL/GenBank/DDBJ databases">
        <title>Hybrid Genome Assemblies of two High G+C Isolates from Undergraduate Microbiology Courses.</title>
        <authorList>
            <person name="Ne Ville C.J."/>
            <person name="Enright D."/>
            <person name="Hernandez I."/>
            <person name="Dodsworth J."/>
            <person name="Orwin P.M."/>
        </authorList>
    </citation>
    <scope>NUCLEOTIDE SEQUENCE [LARGE SCALE GENOMIC DNA]</scope>
    <source>
        <strain evidence="3 4">CSUSB</strain>
    </source>
</reference>
<evidence type="ECO:0000256" key="1">
    <source>
        <dbReference type="ARBA" id="ARBA00010634"/>
    </source>
</evidence>
<accession>A0A6I6HIK8</accession>
<sequence>MKTSLFSSSAMNNVANYARWMSVATVFAVLAGCASGPRANPADPFEPFNRGVTSFNDKVDEAVLVPVATAYQRVLPSMVRTGVSNFFGNLGDVWSFANSVAQLKLQNSAETFMRVNVNTFFGLGGLLDIATEAGIDRHEEDFGQTLGRWGVGAGPYVVLPLLGPSTLRDTAALPVDRAGSVLSNMNDVAWRNSLSVLEVVDTRAKYLRAGRLLDDAALDKYTFTRDAFLQHRRNDVYDGNPPDDEGGK</sequence>
<dbReference type="GO" id="GO:0016020">
    <property type="term" value="C:membrane"/>
    <property type="evidence" value="ECO:0007669"/>
    <property type="project" value="InterPro"/>
</dbReference>
<dbReference type="PRINTS" id="PR01805">
    <property type="entry name" value="VACJLIPOPROT"/>
</dbReference>
<dbReference type="Proteomes" id="UP000425817">
    <property type="component" value="Chromosome"/>
</dbReference>
<evidence type="ECO:0000313" key="3">
    <source>
        <dbReference type="EMBL" id="QGW81127.1"/>
    </source>
</evidence>
<protein>
    <submittedName>
        <fullName evidence="3">VacJ family lipoprotein</fullName>
    </submittedName>
</protein>
<keyword evidence="2" id="KW-0732">Signal</keyword>
<evidence type="ECO:0000313" key="4">
    <source>
        <dbReference type="Proteomes" id="UP000425817"/>
    </source>
</evidence>
<name>A0A6I6HIK8_VARPD</name>
<dbReference type="GO" id="GO:0120010">
    <property type="term" value="P:intermembrane phospholipid transfer"/>
    <property type="evidence" value="ECO:0007669"/>
    <property type="project" value="TreeGrafter"/>
</dbReference>
<keyword evidence="3" id="KW-0449">Lipoprotein</keyword>
<dbReference type="RefSeq" id="WP_157612497.1">
    <property type="nucleotide sequence ID" value="NZ_CP046622.1"/>
</dbReference>
<dbReference type="AlphaFoldDB" id="A0A6I6HIK8"/>
<dbReference type="InterPro" id="IPR007428">
    <property type="entry name" value="MlaA"/>
</dbReference>
<comment type="similarity">
    <text evidence="1">Belongs to the MlaA family.</text>
</comment>
<dbReference type="PROSITE" id="PS51257">
    <property type="entry name" value="PROKAR_LIPOPROTEIN"/>
    <property type="match status" value="1"/>
</dbReference>
<evidence type="ECO:0000256" key="2">
    <source>
        <dbReference type="ARBA" id="ARBA00022729"/>
    </source>
</evidence>
<proteinExistence type="inferred from homology"/>
<dbReference type="EMBL" id="CP046622">
    <property type="protein sequence ID" value="QGW81127.1"/>
    <property type="molecule type" value="Genomic_DNA"/>
</dbReference>